<dbReference type="InterPro" id="IPR001347">
    <property type="entry name" value="SIS_dom"/>
</dbReference>
<dbReference type="InterPro" id="IPR035472">
    <property type="entry name" value="RpiR-like_SIS"/>
</dbReference>
<organism evidence="2 3">
    <name type="scientific">Holdemania filiformis</name>
    <dbReference type="NCBI Taxonomy" id="61171"/>
    <lineage>
        <taxon>Bacteria</taxon>
        <taxon>Bacillati</taxon>
        <taxon>Bacillota</taxon>
        <taxon>Erysipelotrichia</taxon>
        <taxon>Erysipelotrichales</taxon>
        <taxon>Erysipelotrichaceae</taxon>
        <taxon>Holdemania</taxon>
    </lineage>
</organism>
<name>A0A412G2W0_9FIRM</name>
<dbReference type="EMBL" id="QRUP01000007">
    <property type="protein sequence ID" value="RGR74816.1"/>
    <property type="molecule type" value="Genomic_DNA"/>
</dbReference>
<dbReference type="PROSITE" id="PS51464">
    <property type="entry name" value="SIS"/>
    <property type="match status" value="1"/>
</dbReference>
<accession>A0A412G2W0</accession>
<dbReference type="InterPro" id="IPR050099">
    <property type="entry name" value="SIS_GmhA/DiaA_subfam"/>
</dbReference>
<dbReference type="CDD" id="cd05013">
    <property type="entry name" value="SIS_RpiR"/>
    <property type="match status" value="1"/>
</dbReference>
<evidence type="ECO:0000313" key="2">
    <source>
        <dbReference type="EMBL" id="RGR74816.1"/>
    </source>
</evidence>
<dbReference type="PANTHER" id="PTHR30390:SF7">
    <property type="entry name" value="PHOSPHOHEPTOSE ISOMERASE"/>
    <property type="match status" value="1"/>
</dbReference>
<dbReference type="Pfam" id="PF13580">
    <property type="entry name" value="SIS_2"/>
    <property type="match status" value="1"/>
</dbReference>
<dbReference type="Proteomes" id="UP000284178">
    <property type="component" value="Unassembled WGS sequence"/>
</dbReference>
<protein>
    <submittedName>
        <fullName evidence="2">Sugar isomerase domain-containing protein</fullName>
    </submittedName>
</protein>
<dbReference type="Gene3D" id="3.40.50.10490">
    <property type="entry name" value="Glucose-6-phosphate isomerase like protein, domain 1"/>
    <property type="match status" value="1"/>
</dbReference>
<keyword evidence="3" id="KW-1185">Reference proteome</keyword>
<dbReference type="AlphaFoldDB" id="A0A412G2W0"/>
<sequence length="242" mass="26365">MQKVEELKMTNKVFPTVHQLVDQVEQTQQENIEAAAQAVAQCIIDGGIIQAWGGGHSMAGAMEVAHRAGGFIPTKKIVEPSNNAYETVERAGEVFMKKVDVRPGDVVFIISNSGRNPLCMDIALGCKKKGAKLIAITALEASSNLKPKHSCGKNLYEISDIVLDNCTPEGDCCIDLEGFDGKICGMSMITTSVLVQAVTYRAAEILIEKGITPPIYKSQNIDGGREFNESLEAQYIERLYRI</sequence>
<dbReference type="PANTHER" id="PTHR30390">
    <property type="entry name" value="SEDOHEPTULOSE 7-PHOSPHATE ISOMERASE / DNAA INITIATOR-ASSOCIATING FACTOR FOR REPLICATION INITIATION"/>
    <property type="match status" value="1"/>
</dbReference>
<evidence type="ECO:0000313" key="3">
    <source>
        <dbReference type="Proteomes" id="UP000284178"/>
    </source>
</evidence>
<gene>
    <name evidence="2" type="ORF">DWY25_06925</name>
</gene>
<comment type="caution">
    <text evidence="2">The sequence shown here is derived from an EMBL/GenBank/DDBJ whole genome shotgun (WGS) entry which is preliminary data.</text>
</comment>
<keyword evidence="2" id="KW-0413">Isomerase</keyword>
<evidence type="ECO:0000259" key="1">
    <source>
        <dbReference type="PROSITE" id="PS51464"/>
    </source>
</evidence>
<dbReference type="SUPFAM" id="SSF53697">
    <property type="entry name" value="SIS domain"/>
    <property type="match status" value="1"/>
</dbReference>
<feature type="domain" description="SIS" evidence="1">
    <location>
        <begin position="39"/>
        <end position="216"/>
    </location>
</feature>
<dbReference type="InterPro" id="IPR046348">
    <property type="entry name" value="SIS_dom_sf"/>
</dbReference>
<dbReference type="GO" id="GO:0097367">
    <property type="term" value="F:carbohydrate derivative binding"/>
    <property type="evidence" value="ECO:0007669"/>
    <property type="project" value="InterPro"/>
</dbReference>
<dbReference type="NCBIfam" id="NF002805">
    <property type="entry name" value="PRK02947.1"/>
    <property type="match status" value="1"/>
</dbReference>
<reference evidence="2 3" key="1">
    <citation type="submission" date="2018-08" db="EMBL/GenBank/DDBJ databases">
        <title>A genome reference for cultivated species of the human gut microbiota.</title>
        <authorList>
            <person name="Zou Y."/>
            <person name="Xue W."/>
            <person name="Luo G."/>
        </authorList>
    </citation>
    <scope>NUCLEOTIDE SEQUENCE [LARGE SCALE GENOMIC DNA]</scope>
    <source>
        <strain evidence="2 3">AF24-29</strain>
    </source>
</reference>
<proteinExistence type="predicted"/>
<dbReference type="GO" id="GO:0016853">
    <property type="term" value="F:isomerase activity"/>
    <property type="evidence" value="ECO:0007669"/>
    <property type="project" value="UniProtKB-KW"/>
</dbReference>
<dbReference type="GO" id="GO:1901135">
    <property type="term" value="P:carbohydrate derivative metabolic process"/>
    <property type="evidence" value="ECO:0007669"/>
    <property type="project" value="InterPro"/>
</dbReference>